<feature type="domain" description="Cyclic nucleotide-binding" evidence="3">
    <location>
        <begin position="439"/>
        <end position="520"/>
    </location>
</feature>
<proteinExistence type="predicted"/>
<reference evidence="4" key="1">
    <citation type="submission" date="2021-01" db="EMBL/GenBank/DDBJ databases">
        <authorList>
            <consortium name="Genoscope - CEA"/>
            <person name="William W."/>
        </authorList>
    </citation>
    <scope>NUCLEOTIDE SEQUENCE</scope>
</reference>
<evidence type="ECO:0000313" key="4">
    <source>
        <dbReference type="EMBL" id="CAD8168028.1"/>
    </source>
</evidence>
<comment type="caution">
    <text evidence="4">The sequence shown here is derived from an EMBL/GenBank/DDBJ whole genome shotgun (WGS) entry which is preliminary data.</text>
</comment>
<dbReference type="InterPro" id="IPR000595">
    <property type="entry name" value="cNMP-bd_dom"/>
</dbReference>
<dbReference type="OrthoDB" id="421226at2759"/>
<keyword evidence="2" id="KW-1133">Transmembrane helix</keyword>
<feature type="transmembrane region" description="Helical" evidence="2">
    <location>
        <begin position="321"/>
        <end position="341"/>
    </location>
</feature>
<dbReference type="CDD" id="cd00038">
    <property type="entry name" value="CAP_ED"/>
    <property type="match status" value="1"/>
</dbReference>
<dbReference type="PANTHER" id="PTHR47823:SF9">
    <property type="entry name" value="CHROMOSOME UNDETERMINED SCAFFOLD_10, WHOLE GENOME SHOTGUN SEQUENCE"/>
    <property type="match status" value="1"/>
</dbReference>
<dbReference type="Pfam" id="PF07885">
    <property type="entry name" value="Ion_trans_2"/>
    <property type="match status" value="1"/>
</dbReference>
<feature type="transmembrane region" description="Helical" evidence="2">
    <location>
        <begin position="161"/>
        <end position="181"/>
    </location>
</feature>
<dbReference type="AlphaFoldDB" id="A0A8S1URT8"/>
<evidence type="ECO:0000313" key="5">
    <source>
        <dbReference type="Proteomes" id="UP000683925"/>
    </source>
</evidence>
<protein>
    <recommendedName>
        <fullName evidence="3">Cyclic nucleotide-binding domain-containing protein</fullName>
    </recommendedName>
</protein>
<dbReference type="Pfam" id="PF00027">
    <property type="entry name" value="cNMP_binding"/>
    <property type="match status" value="1"/>
</dbReference>
<dbReference type="OMA" id="INIRYMI"/>
<feature type="transmembrane region" description="Helical" evidence="2">
    <location>
        <begin position="132"/>
        <end position="154"/>
    </location>
</feature>
<evidence type="ECO:0000259" key="3">
    <source>
        <dbReference type="PROSITE" id="PS50042"/>
    </source>
</evidence>
<dbReference type="PANTHER" id="PTHR47823">
    <property type="entry name" value="ION_TRANS DOMAIN-CONTAINING PROTEIN"/>
    <property type="match status" value="1"/>
</dbReference>
<name>A0A8S1URT8_PAROT</name>
<feature type="transmembrane region" description="Helical" evidence="2">
    <location>
        <begin position="268"/>
        <end position="289"/>
    </location>
</feature>
<keyword evidence="5" id="KW-1185">Reference proteome</keyword>
<keyword evidence="2" id="KW-0472">Membrane</keyword>
<feature type="transmembrane region" description="Helical" evidence="2">
    <location>
        <begin position="201"/>
        <end position="218"/>
    </location>
</feature>
<keyword evidence="1" id="KW-0175">Coiled coil</keyword>
<keyword evidence="2" id="KW-0812">Transmembrane</keyword>
<gene>
    <name evidence="4" type="ORF">POCTA_138.1.T0510080</name>
</gene>
<dbReference type="InterPro" id="IPR013099">
    <property type="entry name" value="K_chnl_dom"/>
</dbReference>
<sequence>MFGYYVQPSSREFIENLQTNIQSPHLELAMISHRQMAMSTYERPKKIKRNTTISIFTYGNRLKVVKILKEILQSISSNRNMYPYQKGILQRQGLQQEYSKRERFQRMDSIQWHRVSMIPFYPDDIIVIKWKYFVEFVTFLSVIIYPIYICFNLFEQFELTVLIFDIVFIIDVIMNFITGYIDENNNLILNYQQICQNYLKTWFLFDIVSALPIIRHVEGKMKFFKMIRVFKYFLFKRQITYKGQKNYVKVIETLDPHDEFQLKTGTKYLINVLITSCLLVHIFGCWQHFFDQGDYITNIYWASQTITTVGYGDVKTEHEFFILWMIIGVAFYSFTIGDFALMMEKSKANQEQEILFLVEQLGNAQKLPDKLKYKFLQFIKNNMIHNPFWSDEYRLMTKQLPHNLKLYMSISAMLDFCKQIPFFLYDINNTVQLLINIRYMIVEEGSIIYREGQNSSEIFFLLDGDIRIMTKDKGLLLNILEGTMFGEFEAIEEKLRGTYCIAQKKSVCLVIPYRILRRAMEQSAILDFEIKQLHQRRRRLIINNFHEEKRKKTAYKRQDVRFYTQSFLQMTREEYLLEKKKSQLQNMEEYNKMMLSKLIGQRIQKAQNCLVKFKRSVHRIIEMNHLLDDTMPELWKELNNYQLIKRVFPKKYLKQKHEVISLSRKSSSVHSHLSRYVNLSQQCFFQKLPEIRIKHLVLQHVRQTRNKFIPLQQSLNHYIQEYQEQSQQLQSKRKENIERSIWNKKFTKISQTVILRIDEIQESGNKYFALMQNMKKIEKLWLKGSMYKFELFQLTHGKEKSFLM</sequence>
<dbReference type="Proteomes" id="UP000683925">
    <property type="component" value="Unassembled WGS sequence"/>
</dbReference>
<evidence type="ECO:0000256" key="2">
    <source>
        <dbReference type="SAM" id="Phobius"/>
    </source>
</evidence>
<evidence type="ECO:0000256" key="1">
    <source>
        <dbReference type="SAM" id="Coils"/>
    </source>
</evidence>
<organism evidence="4 5">
    <name type="scientific">Paramecium octaurelia</name>
    <dbReference type="NCBI Taxonomy" id="43137"/>
    <lineage>
        <taxon>Eukaryota</taxon>
        <taxon>Sar</taxon>
        <taxon>Alveolata</taxon>
        <taxon>Ciliophora</taxon>
        <taxon>Intramacronucleata</taxon>
        <taxon>Oligohymenophorea</taxon>
        <taxon>Peniculida</taxon>
        <taxon>Parameciidae</taxon>
        <taxon>Paramecium</taxon>
    </lineage>
</organism>
<feature type="coiled-coil region" evidence="1">
    <location>
        <begin position="712"/>
        <end position="739"/>
    </location>
</feature>
<dbReference type="PROSITE" id="PS50042">
    <property type="entry name" value="CNMP_BINDING_3"/>
    <property type="match status" value="1"/>
</dbReference>
<accession>A0A8S1URT8</accession>
<dbReference type="EMBL" id="CAJJDP010000051">
    <property type="protein sequence ID" value="CAD8168028.1"/>
    <property type="molecule type" value="Genomic_DNA"/>
</dbReference>